<reference evidence="8 9" key="1">
    <citation type="submission" date="2022-04" db="EMBL/GenBank/DDBJ databases">
        <authorList>
            <person name="Ye Y.-Q."/>
            <person name="Du Z.-J."/>
        </authorList>
    </citation>
    <scope>NUCLEOTIDE SEQUENCE [LARGE SCALE GENOMIC DNA]</scope>
    <source>
        <strain evidence="8 9">A6E488</strain>
    </source>
</reference>
<dbReference type="GO" id="GO:0005525">
    <property type="term" value="F:GTP binding"/>
    <property type="evidence" value="ECO:0007669"/>
    <property type="project" value="UniProtKB-KW"/>
</dbReference>
<dbReference type="InterPro" id="IPR053905">
    <property type="entry name" value="EF-G-like_DII"/>
</dbReference>
<dbReference type="NCBIfam" id="NF009891">
    <property type="entry name" value="PRK13351.1-1"/>
    <property type="match status" value="1"/>
</dbReference>
<dbReference type="SMART" id="SM00889">
    <property type="entry name" value="EFG_IV"/>
    <property type="match status" value="1"/>
</dbReference>
<comment type="caution">
    <text evidence="8">The sequence shown here is derived from an EMBL/GenBank/DDBJ whole genome shotgun (WGS) entry which is preliminary data.</text>
</comment>
<evidence type="ECO:0000256" key="2">
    <source>
        <dbReference type="ARBA" id="ARBA00022741"/>
    </source>
</evidence>
<dbReference type="GO" id="GO:0003746">
    <property type="term" value="F:translation elongation factor activity"/>
    <property type="evidence" value="ECO:0007669"/>
    <property type="project" value="UniProtKB-KW"/>
</dbReference>
<dbReference type="Pfam" id="PF22042">
    <property type="entry name" value="EF-G_D2"/>
    <property type="match status" value="1"/>
</dbReference>
<dbReference type="InterPro" id="IPR000795">
    <property type="entry name" value="T_Tr_GTP-bd_dom"/>
</dbReference>
<dbReference type="FunFam" id="3.30.70.240:FF:000001">
    <property type="entry name" value="Elongation factor G"/>
    <property type="match status" value="1"/>
</dbReference>
<dbReference type="InterPro" id="IPR027417">
    <property type="entry name" value="P-loop_NTPase"/>
</dbReference>
<dbReference type="Proteomes" id="UP001320898">
    <property type="component" value="Unassembled WGS sequence"/>
</dbReference>
<dbReference type="SMART" id="SM00838">
    <property type="entry name" value="EFG_C"/>
    <property type="match status" value="1"/>
</dbReference>
<dbReference type="Pfam" id="PF03764">
    <property type="entry name" value="EFG_IV"/>
    <property type="match status" value="1"/>
</dbReference>
<keyword evidence="2" id="KW-0547">Nucleotide-binding</keyword>
<dbReference type="CDD" id="cd04170">
    <property type="entry name" value="EF-G_bact"/>
    <property type="match status" value="1"/>
</dbReference>
<dbReference type="PANTHER" id="PTHR43261:SF7">
    <property type="entry name" value="ELONGATION FACTOR G-LIKE PROTEIN"/>
    <property type="match status" value="1"/>
</dbReference>
<evidence type="ECO:0000259" key="7">
    <source>
        <dbReference type="PROSITE" id="PS51722"/>
    </source>
</evidence>
<dbReference type="InterPro" id="IPR020568">
    <property type="entry name" value="Ribosomal_Su5_D2-typ_SF"/>
</dbReference>
<dbReference type="NCBIfam" id="TIGR00231">
    <property type="entry name" value="small_GTP"/>
    <property type="match status" value="1"/>
</dbReference>
<dbReference type="Gene3D" id="3.30.70.870">
    <property type="entry name" value="Elongation Factor G (Translational Gtpase), domain 3"/>
    <property type="match status" value="1"/>
</dbReference>
<dbReference type="GO" id="GO:0097216">
    <property type="term" value="F:guanosine tetraphosphate binding"/>
    <property type="evidence" value="ECO:0007669"/>
    <property type="project" value="UniProtKB-ARBA"/>
</dbReference>
<evidence type="ECO:0000256" key="4">
    <source>
        <dbReference type="ARBA" id="ARBA00022917"/>
    </source>
</evidence>
<dbReference type="GO" id="GO:0003924">
    <property type="term" value="F:GTPase activity"/>
    <property type="evidence" value="ECO:0007669"/>
    <property type="project" value="InterPro"/>
</dbReference>
<keyword evidence="3 8" id="KW-0251">Elongation factor</keyword>
<keyword evidence="9" id="KW-1185">Reference proteome</keyword>
<feature type="domain" description="Tr-type G" evidence="7">
    <location>
        <begin position="10"/>
        <end position="282"/>
    </location>
</feature>
<dbReference type="SUPFAM" id="SSF50447">
    <property type="entry name" value="Translation proteins"/>
    <property type="match status" value="1"/>
</dbReference>
<dbReference type="EMBL" id="JALIDZ010000016">
    <property type="protein sequence ID" value="MCT8974880.1"/>
    <property type="molecule type" value="Genomic_DNA"/>
</dbReference>
<organism evidence="8 9">
    <name type="scientific">Microbaculum marinisediminis</name>
    <dbReference type="NCBI Taxonomy" id="2931392"/>
    <lineage>
        <taxon>Bacteria</taxon>
        <taxon>Pseudomonadati</taxon>
        <taxon>Pseudomonadota</taxon>
        <taxon>Alphaproteobacteria</taxon>
        <taxon>Hyphomicrobiales</taxon>
        <taxon>Tepidamorphaceae</taxon>
        <taxon>Microbaculum</taxon>
    </lineage>
</organism>
<evidence type="ECO:0000256" key="1">
    <source>
        <dbReference type="ARBA" id="ARBA00017872"/>
    </source>
</evidence>
<accession>A0AAW5R3P6</accession>
<dbReference type="InterPro" id="IPR041095">
    <property type="entry name" value="EFG_II"/>
</dbReference>
<dbReference type="Pfam" id="PF14492">
    <property type="entry name" value="EFG_III"/>
    <property type="match status" value="1"/>
</dbReference>
<dbReference type="Gene3D" id="3.30.70.240">
    <property type="match status" value="1"/>
</dbReference>
<evidence type="ECO:0000256" key="6">
    <source>
        <dbReference type="ARBA" id="ARBA00024731"/>
    </source>
</evidence>
<dbReference type="Gene3D" id="3.30.230.10">
    <property type="match status" value="1"/>
</dbReference>
<dbReference type="CDD" id="cd16262">
    <property type="entry name" value="EFG_III"/>
    <property type="match status" value="1"/>
</dbReference>
<dbReference type="InterPro" id="IPR047872">
    <property type="entry name" value="EFG_IV"/>
</dbReference>
<name>A0AAW5R3P6_9HYPH</name>
<keyword evidence="5" id="KW-0342">GTP-binding</keyword>
<dbReference type="InterPro" id="IPR035649">
    <property type="entry name" value="EFG_V"/>
</dbReference>
<sequence length="683" mass="73534">MPELNGRAVGAARCIALVGPYLSGKTTLLESILARTGAISRQGRVSDGNTVGDASPEARAHGMSVEVNVATTEFMGDTYTFVDCPGSIEFLHEARNVVPAVDMAIVVAEADEKKVPALQLILKELEDLGIPRLIFLNKIDKAEGNVRDVLAWLQPASAQPIVLRQLPIWENDIVTGFVDLALERAFVYREHAPSEVIEMNDAAKAEEVDARFSMLEKLADYDDELMEQLLSDVEPPRDRVFDDLTTELRESQIVPLLTGSAEHGNGILRLMKALRHEAPTVQQTVERLGLGGGTSAVAQILKTFHTPHGGKLSVARVLRGTLSDGDTVCGAKGEEERIGGLFTLKGQDASKAGQATTGDTVGLGRLEGIATGETISTEKGVAQLVSVAPPAPVLGKAIAAKERKDEVKLTSAVQKIMDEDPSLSLSHNQEAGEMVLHGQGEMHLRVAMERLTGKFAIDVETHEPRVGYKETIRKSVSQRGRHKKQSGGHGQFGDVVLDIKPLPRGAGFEFTDSITGGVVPKQYIPSVESGVRDYLAHGPLGFPVVDVAVNLSDGSYHTVDSSDMAFRTAGRIGMSEGLPQCSPVLLEPVMHVEIAVPADATSKVNTIVSQRRGQILGFDARPGWTGWDVVQAQMPEAEMRDLIVELRSATAGVGSYVYRFDHLAELTGKLADQVIESHRKEAA</sequence>
<dbReference type="InterPro" id="IPR035647">
    <property type="entry name" value="EFG_III/V"/>
</dbReference>
<dbReference type="SUPFAM" id="SSF54980">
    <property type="entry name" value="EF-G C-terminal domain-like"/>
    <property type="match status" value="2"/>
</dbReference>
<proteinExistence type="predicted"/>
<evidence type="ECO:0000256" key="5">
    <source>
        <dbReference type="ARBA" id="ARBA00023134"/>
    </source>
</evidence>
<dbReference type="NCBIfam" id="NF009381">
    <property type="entry name" value="PRK12740.1-5"/>
    <property type="match status" value="1"/>
</dbReference>
<evidence type="ECO:0000256" key="3">
    <source>
        <dbReference type="ARBA" id="ARBA00022768"/>
    </source>
</evidence>
<evidence type="ECO:0000313" key="9">
    <source>
        <dbReference type="Proteomes" id="UP001320898"/>
    </source>
</evidence>
<comment type="function">
    <text evidence="6">Catalyzes the GTP-dependent ribosomal translocation step during translation elongation. During this step, the ribosome changes from the pre-translocational (PRE) to the post-translocational (POST) state as the newly formed A-site-bound peptidyl-tRNA and P-site-bound deacylated tRNA move to the P and E sites, respectively. Catalyzes the coordinated movement of the two tRNA molecules, the mRNA and conformational changes in the ribosome.</text>
</comment>
<dbReference type="InterPro" id="IPR005517">
    <property type="entry name" value="Transl_elong_EFG/EF2_IV"/>
</dbReference>
<evidence type="ECO:0000313" key="8">
    <source>
        <dbReference type="EMBL" id="MCT8974880.1"/>
    </source>
</evidence>
<dbReference type="InterPro" id="IPR005225">
    <property type="entry name" value="Small_GTP-bd"/>
</dbReference>
<dbReference type="Gene3D" id="2.40.30.10">
    <property type="entry name" value="Translation factors"/>
    <property type="match status" value="1"/>
</dbReference>
<dbReference type="CDD" id="cd03713">
    <property type="entry name" value="EFG_mtEFG_C"/>
    <property type="match status" value="1"/>
</dbReference>
<gene>
    <name evidence="8" type="ORF">MUB46_23730</name>
</gene>
<dbReference type="FunFam" id="3.30.230.10:FF:000003">
    <property type="entry name" value="Elongation factor G"/>
    <property type="match status" value="1"/>
</dbReference>
<dbReference type="SUPFAM" id="SSF52540">
    <property type="entry name" value="P-loop containing nucleoside triphosphate hydrolases"/>
    <property type="match status" value="1"/>
</dbReference>
<dbReference type="InterPro" id="IPR009022">
    <property type="entry name" value="EFG_III"/>
</dbReference>
<dbReference type="Pfam" id="PF00009">
    <property type="entry name" value="GTP_EFTU"/>
    <property type="match status" value="1"/>
</dbReference>
<dbReference type="Pfam" id="PF00679">
    <property type="entry name" value="EFG_C"/>
    <property type="match status" value="1"/>
</dbReference>
<dbReference type="PANTHER" id="PTHR43261">
    <property type="entry name" value="TRANSLATION ELONGATION FACTOR G-RELATED"/>
    <property type="match status" value="1"/>
</dbReference>
<dbReference type="InterPro" id="IPR000640">
    <property type="entry name" value="EFG_V-like"/>
</dbReference>
<dbReference type="PROSITE" id="PS51722">
    <property type="entry name" value="G_TR_2"/>
    <property type="match status" value="1"/>
</dbReference>
<dbReference type="RefSeq" id="WP_261618467.1">
    <property type="nucleotide sequence ID" value="NZ_JALIDZ010000016.1"/>
</dbReference>
<dbReference type="InterPro" id="IPR009000">
    <property type="entry name" value="Transl_B-barrel_sf"/>
</dbReference>
<dbReference type="SUPFAM" id="SSF54211">
    <property type="entry name" value="Ribosomal protein S5 domain 2-like"/>
    <property type="match status" value="1"/>
</dbReference>
<keyword evidence="4" id="KW-0648">Protein biosynthesis</keyword>
<dbReference type="Gene3D" id="3.40.50.300">
    <property type="entry name" value="P-loop containing nucleotide triphosphate hydrolases"/>
    <property type="match status" value="1"/>
</dbReference>
<dbReference type="CDD" id="cd01434">
    <property type="entry name" value="EFG_mtEFG1_IV"/>
    <property type="match status" value="1"/>
</dbReference>
<dbReference type="InterPro" id="IPR014721">
    <property type="entry name" value="Ribsml_uS5_D2-typ_fold_subgr"/>
</dbReference>
<dbReference type="NCBIfam" id="NF009379">
    <property type="entry name" value="PRK12740.1-3"/>
    <property type="match status" value="1"/>
</dbReference>
<dbReference type="GO" id="GO:0032790">
    <property type="term" value="P:ribosome disassembly"/>
    <property type="evidence" value="ECO:0007669"/>
    <property type="project" value="TreeGrafter"/>
</dbReference>
<dbReference type="AlphaFoldDB" id="A0AAW5R3P6"/>
<protein>
    <recommendedName>
        <fullName evidence="1">Elongation factor G</fullName>
    </recommendedName>
</protein>